<keyword evidence="2" id="KW-1185">Reference proteome</keyword>
<dbReference type="EMBL" id="AGUE01000290">
    <property type="protein sequence ID" value="EHK96036.1"/>
    <property type="molecule type" value="Genomic_DNA"/>
</dbReference>
<reference evidence="1 2" key="1">
    <citation type="journal article" date="2012" name="Eukaryot. Cell">
        <title>Genome sequence of the fungus Glarea lozoyensis: the first genome sequence of a species from the Helotiaceae family.</title>
        <authorList>
            <person name="Youssar L."/>
            <person name="Gruening B.A."/>
            <person name="Erxleben A."/>
            <person name="Guenther S."/>
            <person name="Huettel W."/>
        </authorList>
    </citation>
    <scope>NUCLEOTIDE SEQUENCE [LARGE SCALE GENOMIC DNA]</scope>
    <source>
        <strain evidence="2">ATCC 74030 / MF5533</strain>
    </source>
</reference>
<evidence type="ECO:0000313" key="1">
    <source>
        <dbReference type="EMBL" id="EHK96036.1"/>
    </source>
</evidence>
<sequence length="146" mass="16424">MVTCQYEDPDDLPPDMLSPSCMLLVAIPPIIPTIPIEPTPQIPLANLPRKRLAARDVVRVALTTRMAVPLLAIEITLHALEDILDLSVGGLKYWRVTPDVLGAWIALWRHVCFLARQYRFKRACSTDHMGCRRGNFIRIVRSVRGG</sequence>
<comment type="caution">
    <text evidence="1">The sequence shown here is derived from an EMBL/GenBank/DDBJ whole genome shotgun (WGS) entry which is preliminary data.</text>
</comment>
<gene>
    <name evidence="1" type="ORF">M7I_8280</name>
</gene>
<protein>
    <submittedName>
        <fullName evidence="1">Uncharacterized protein</fullName>
    </submittedName>
</protein>
<evidence type="ECO:0000313" key="2">
    <source>
        <dbReference type="Proteomes" id="UP000005446"/>
    </source>
</evidence>
<dbReference type="InParanoid" id="H0EZK6"/>
<dbReference type="HOGENOM" id="CLU_1777638_0_0_1"/>
<proteinExistence type="predicted"/>
<dbReference type="Proteomes" id="UP000005446">
    <property type="component" value="Unassembled WGS sequence"/>
</dbReference>
<accession>H0EZK6</accession>
<organism evidence="1 2">
    <name type="scientific">Glarea lozoyensis (strain ATCC 74030 / MF5533)</name>
    <dbReference type="NCBI Taxonomy" id="1104152"/>
    <lineage>
        <taxon>Eukaryota</taxon>
        <taxon>Fungi</taxon>
        <taxon>Dikarya</taxon>
        <taxon>Ascomycota</taxon>
        <taxon>Pezizomycotina</taxon>
        <taxon>Leotiomycetes</taxon>
        <taxon>Helotiales</taxon>
        <taxon>Helotiaceae</taxon>
        <taxon>Glarea</taxon>
    </lineage>
</organism>
<name>H0EZK6_GLAL7</name>
<dbReference type="AlphaFoldDB" id="H0EZK6"/>